<protein>
    <submittedName>
        <fullName evidence="2">Uncharacterized protein</fullName>
    </submittedName>
</protein>
<dbReference type="EMBL" id="JAHLJV010000013">
    <property type="protein sequence ID" value="KAK1596144.1"/>
    <property type="molecule type" value="Genomic_DNA"/>
</dbReference>
<accession>A0AAD8Q7T0</accession>
<keyword evidence="3" id="KW-1185">Reference proteome</keyword>
<feature type="region of interest" description="Disordered" evidence="1">
    <location>
        <begin position="118"/>
        <end position="141"/>
    </location>
</feature>
<reference evidence="2" key="1">
    <citation type="submission" date="2021-06" db="EMBL/GenBank/DDBJ databases">
        <title>Comparative genomics, transcriptomics and evolutionary studies reveal genomic signatures of adaptation to plant cell wall in hemibiotrophic fungi.</title>
        <authorList>
            <consortium name="DOE Joint Genome Institute"/>
            <person name="Baroncelli R."/>
            <person name="Diaz J.F."/>
            <person name="Benocci T."/>
            <person name="Peng M."/>
            <person name="Battaglia E."/>
            <person name="Haridas S."/>
            <person name="Andreopoulos W."/>
            <person name="Labutti K."/>
            <person name="Pangilinan J."/>
            <person name="Floch G.L."/>
            <person name="Makela M.R."/>
            <person name="Henrissat B."/>
            <person name="Grigoriev I.V."/>
            <person name="Crouch J.A."/>
            <person name="De Vries R.P."/>
            <person name="Sukno S.A."/>
            <person name="Thon M.R."/>
        </authorList>
    </citation>
    <scope>NUCLEOTIDE SEQUENCE</scope>
    <source>
        <strain evidence="2">CBS 125086</strain>
    </source>
</reference>
<evidence type="ECO:0000313" key="2">
    <source>
        <dbReference type="EMBL" id="KAK1596144.1"/>
    </source>
</evidence>
<sequence length="141" mass="15380">MRNIKLSGVSCALQEALAGWVLNPLEPVCQPETAIEMRRVGLHDRIQCKESRVVLVIRPKIRLCQSRAQVLLWKTRIPSQGSMGTLSRSKAINPPHTGPPPFSPRACGPLKIPLRRGATDPNGNLTSLGGGRRTGGFDVLR</sequence>
<comment type="caution">
    <text evidence="2">The sequence shown here is derived from an EMBL/GenBank/DDBJ whole genome shotgun (WGS) entry which is preliminary data.</text>
</comment>
<dbReference type="AlphaFoldDB" id="A0AAD8Q7T0"/>
<dbReference type="Proteomes" id="UP001230504">
    <property type="component" value="Unassembled WGS sequence"/>
</dbReference>
<feature type="region of interest" description="Disordered" evidence="1">
    <location>
        <begin position="83"/>
        <end position="103"/>
    </location>
</feature>
<evidence type="ECO:0000313" key="3">
    <source>
        <dbReference type="Proteomes" id="UP001230504"/>
    </source>
</evidence>
<dbReference type="GeneID" id="85449376"/>
<name>A0AAD8Q7T0_9PEZI</name>
<gene>
    <name evidence="2" type="ORF">LY79DRAFT_80974</name>
</gene>
<evidence type="ECO:0000256" key="1">
    <source>
        <dbReference type="SAM" id="MobiDB-lite"/>
    </source>
</evidence>
<proteinExistence type="predicted"/>
<organism evidence="2 3">
    <name type="scientific">Colletotrichum navitas</name>
    <dbReference type="NCBI Taxonomy" id="681940"/>
    <lineage>
        <taxon>Eukaryota</taxon>
        <taxon>Fungi</taxon>
        <taxon>Dikarya</taxon>
        <taxon>Ascomycota</taxon>
        <taxon>Pezizomycotina</taxon>
        <taxon>Sordariomycetes</taxon>
        <taxon>Hypocreomycetidae</taxon>
        <taxon>Glomerellales</taxon>
        <taxon>Glomerellaceae</taxon>
        <taxon>Colletotrichum</taxon>
        <taxon>Colletotrichum graminicola species complex</taxon>
    </lineage>
</organism>
<dbReference type="RefSeq" id="XP_060417063.1">
    <property type="nucleotide sequence ID" value="XM_060565136.1"/>
</dbReference>